<dbReference type="SUPFAM" id="SSF88946">
    <property type="entry name" value="Sigma2 domain of RNA polymerase sigma factors"/>
    <property type="match status" value="1"/>
</dbReference>
<reference evidence="8" key="1">
    <citation type="submission" date="2023-06" db="EMBL/GenBank/DDBJ databases">
        <title>Genome sequence of Nocardioides sp. SOB44.</title>
        <authorList>
            <person name="Zhang G."/>
        </authorList>
    </citation>
    <scope>NUCLEOTIDE SEQUENCE</scope>
    <source>
        <strain evidence="8">SOB44</strain>
    </source>
</reference>
<proteinExistence type="inferred from homology"/>
<evidence type="ECO:0000259" key="7">
    <source>
        <dbReference type="Pfam" id="PF04545"/>
    </source>
</evidence>
<keyword evidence="5" id="KW-0804">Transcription</keyword>
<dbReference type="RefSeq" id="WP_302706472.1">
    <property type="nucleotide sequence ID" value="NZ_JAULSC010000004.1"/>
</dbReference>
<dbReference type="CDD" id="cd06171">
    <property type="entry name" value="Sigma70_r4"/>
    <property type="match status" value="1"/>
</dbReference>
<dbReference type="EMBL" id="JAULSC010000004">
    <property type="protein sequence ID" value="MDO3395269.1"/>
    <property type="molecule type" value="Genomic_DNA"/>
</dbReference>
<evidence type="ECO:0000256" key="3">
    <source>
        <dbReference type="ARBA" id="ARBA00023082"/>
    </source>
</evidence>
<keyword evidence="3" id="KW-0731">Sigma factor</keyword>
<sequence length="175" mass="19776">MGSRHERREEQHDAFEAFVRARTPALTRTAYLLTGDAHLAEDLVQSALLKAAEHWHRIETSPEAYVRRTLYTQQVSIWRRRRGVREHALGSYDAPAASSGAHDPDLRLSLVEALRRLTTRQRTVLVLRFFEDLTEPQVADVLGVSRGTVKSTTHHALARLRVLAPDLADLVEDPA</sequence>
<feature type="domain" description="RNA polymerase sigma-70 region 4" evidence="7">
    <location>
        <begin position="113"/>
        <end position="161"/>
    </location>
</feature>
<dbReference type="InterPro" id="IPR013325">
    <property type="entry name" value="RNA_pol_sigma_r2"/>
</dbReference>
<dbReference type="NCBIfam" id="TIGR02937">
    <property type="entry name" value="sigma70-ECF"/>
    <property type="match status" value="1"/>
</dbReference>
<organism evidence="8 9">
    <name type="scientific">Nocardioides cremeus</name>
    <dbReference type="NCBI Taxonomy" id="3058044"/>
    <lineage>
        <taxon>Bacteria</taxon>
        <taxon>Bacillati</taxon>
        <taxon>Actinomycetota</taxon>
        <taxon>Actinomycetes</taxon>
        <taxon>Propionibacteriales</taxon>
        <taxon>Nocardioidaceae</taxon>
        <taxon>Nocardioides</taxon>
    </lineage>
</organism>
<evidence type="ECO:0000256" key="1">
    <source>
        <dbReference type="ARBA" id="ARBA00010641"/>
    </source>
</evidence>
<dbReference type="InterPro" id="IPR014325">
    <property type="entry name" value="RNA_pol_sigma-E_actinobac"/>
</dbReference>
<comment type="similarity">
    <text evidence="1">Belongs to the sigma-70 factor family. ECF subfamily.</text>
</comment>
<evidence type="ECO:0000256" key="4">
    <source>
        <dbReference type="ARBA" id="ARBA00023125"/>
    </source>
</evidence>
<evidence type="ECO:0000313" key="9">
    <source>
        <dbReference type="Proteomes" id="UP001168363"/>
    </source>
</evidence>
<protein>
    <submittedName>
        <fullName evidence="8">SigE family RNA polymerase sigma factor</fullName>
    </submittedName>
</protein>
<evidence type="ECO:0000259" key="6">
    <source>
        <dbReference type="Pfam" id="PF04542"/>
    </source>
</evidence>
<dbReference type="Pfam" id="PF04542">
    <property type="entry name" value="Sigma70_r2"/>
    <property type="match status" value="1"/>
</dbReference>
<dbReference type="InterPro" id="IPR036388">
    <property type="entry name" value="WH-like_DNA-bd_sf"/>
</dbReference>
<dbReference type="SUPFAM" id="SSF88659">
    <property type="entry name" value="Sigma3 and sigma4 domains of RNA polymerase sigma factors"/>
    <property type="match status" value="1"/>
</dbReference>
<dbReference type="Proteomes" id="UP001168363">
    <property type="component" value="Unassembled WGS sequence"/>
</dbReference>
<dbReference type="Pfam" id="PF04545">
    <property type="entry name" value="Sigma70_r4"/>
    <property type="match status" value="1"/>
</dbReference>
<dbReference type="PANTHER" id="PTHR43133:SF50">
    <property type="entry name" value="ECF RNA POLYMERASE SIGMA FACTOR SIGM"/>
    <property type="match status" value="1"/>
</dbReference>
<dbReference type="InterPro" id="IPR014284">
    <property type="entry name" value="RNA_pol_sigma-70_dom"/>
</dbReference>
<gene>
    <name evidence="8" type="ORF">QWJ41_06035</name>
</gene>
<comment type="caution">
    <text evidence="8">The sequence shown here is derived from an EMBL/GenBank/DDBJ whole genome shotgun (WGS) entry which is preliminary data.</text>
</comment>
<evidence type="ECO:0000256" key="5">
    <source>
        <dbReference type="ARBA" id="ARBA00023163"/>
    </source>
</evidence>
<dbReference type="InterPro" id="IPR007627">
    <property type="entry name" value="RNA_pol_sigma70_r2"/>
</dbReference>
<dbReference type="InterPro" id="IPR007630">
    <property type="entry name" value="RNA_pol_sigma70_r4"/>
</dbReference>
<dbReference type="Gene3D" id="1.10.1740.10">
    <property type="match status" value="1"/>
</dbReference>
<dbReference type="Gene3D" id="1.10.10.10">
    <property type="entry name" value="Winged helix-like DNA-binding domain superfamily/Winged helix DNA-binding domain"/>
    <property type="match status" value="1"/>
</dbReference>
<dbReference type="InterPro" id="IPR013324">
    <property type="entry name" value="RNA_pol_sigma_r3/r4-like"/>
</dbReference>
<dbReference type="InterPro" id="IPR039425">
    <property type="entry name" value="RNA_pol_sigma-70-like"/>
</dbReference>
<keyword evidence="2" id="KW-0805">Transcription regulation</keyword>
<name>A0ABT8TMT0_9ACTN</name>
<evidence type="ECO:0000256" key="2">
    <source>
        <dbReference type="ARBA" id="ARBA00023015"/>
    </source>
</evidence>
<evidence type="ECO:0000313" key="8">
    <source>
        <dbReference type="EMBL" id="MDO3395269.1"/>
    </source>
</evidence>
<keyword evidence="4" id="KW-0238">DNA-binding</keyword>
<dbReference type="NCBIfam" id="TIGR02983">
    <property type="entry name" value="SigE-fam_strep"/>
    <property type="match status" value="1"/>
</dbReference>
<accession>A0ABT8TMT0</accession>
<feature type="domain" description="RNA polymerase sigma-70 region 2" evidence="6">
    <location>
        <begin position="19"/>
        <end position="82"/>
    </location>
</feature>
<dbReference type="PANTHER" id="PTHR43133">
    <property type="entry name" value="RNA POLYMERASE ECF-TYPE SIGMA FACTO"/>
    <property type="match status" value="1"/>
</dbReference>
<keyword evidence="9" id="KW-1185">Reference proteome</keyword>